<feature type="compositionally biased region" description="Basic and acidic residues" evidence="1">
    <location>
        <begin position="183"/>
        <end position="195"/>
    </location>
</feature>
<dbReference type="Proteomes" id="UP000053268">
    <property type="component" value="Unassembled WGS sequence"/>
</dbReference>
<dbReference type="EMBL" id="KQ459252">
    <property type="protein sequence ID" value="KPJ02188.1"/>
    <property type="molecule type" value="Genomic_DNA"/>
</dbReference>
<evidence type="ECO:0000313" key="2">
    <source>
        <dbReference type="EMBL" id="KPJ02188.1"/>
    </source>
</evidence>
<keyword evidence="3" id="KW-1185">Reference proteome</keyword>
<evidence type="ECO:0000313" key="3">
    <source>
        <dbReference type="Proteomes" id="UP000053268"/>
    </source>
</evidence>
<gene>
    <name evidence="2" type="ORF">RR46_03463</name>
</gene>
<protein>
    <submittedName>
        <fullName evidence="2">Uncharacterized protein</fullName>
    </submittedName>
</protein>
<feature type="region of interest" description="Disordered" evidence="1">
    <location>
        <begin position="141"/>
        <end position="221"/>
    </location>
</feature>
<dbReference type="AlphaFoldDB" id="A0A194Q9K5"/>
<proteinExistence type="predicted"/>
<sequence>MKKLGLPADSCSDEASCDPQPPPRHPPHTPRTHPAPPPTLVFRRTMMIAAKCHLQVVALMSYVRALCLHIQMYEPFAVRGGAAQRTQLDIPSGLQHDDVISSGKRRAASGERVRRRDAIIPNIIRLIYLACRPAPFADRRDAPSALRRPPAIGHVSGASFNPPLNEHDQEQGREVDTVTARESAARDGRALRTDGGRVPAARGRLAGASGRGRRPQAPPLKYPSACRHLTIRQLILSRPHAPP</sequence>
<organism evidence="2 3">
    <name type="scientific">Papilio xuthus</name>
    <name type="common">Asian swallowtail butterfly</name>
    <dbReference type="NCBI Taxonomy" id="66420"/>
    <lineage>
        <taxon>Eukaryota</taxon>
        <taxon>Metazoa</taxon>
        <taxon>Ecdysozoa</taxon>
        <taxon>Arthropoda</taxon>
        <taxon>Hexapoda</taxon>
        <taxon>Insecta</taxon>
        <taxon>Pterygota</taxon>
        <taxon>Neoptera</taxon>
        <taxon>Endopterygota</taxon>
        <taxon>Lepidoptera</taxon>
        <taxon>Glossata</taxon>
        <taxon>Ditrysia</taxon>
        <taxon>Papilionoidea</taxon>
        <taxon>Papilionidae</taxon>
        <taxon>Papilioninae</taxon>
        <taxon>Papilio</taxon>
    </lineage>
</organism>
<feature type="region of interest" description="Disordered" evidence="1">
    <location>
        <begin position="1"/>
        <end position="38"/>
    </location>
</feature>
<feature type="compositionally biased region" description="Basic and acidic residues" evidence="1">
    <location>
        <begin position="165"/>
        <end position="176"/>
    </location>
</feature>
<name>A0A194Q9K5_PAPXU</name>
<reference evidence="2 3" key="1">
    <citation type="journal article" date="2015" name="Nat. Commun.">
        <title>Outbred genome sequencing and CRISPR/Cas9 gene editing in butterflies.</title>
        <authorList>
            <person name="Li X."/>
            <person name="Fan D."/>
            <person name="Zhang W."/>
            <person name="Liu G."/>
            <person name="Zhang L."/>
            <person name="Zhao L."/>
            <person name="Fang X."/>
            <person name="Chen L."/>
            <person name="Dong Y."/>
            <person name="Chen Y."/>
            <person name="Ding Y."/>
            <person name="Zhao R."/>
            <person name="Feng M."/>
            <person name="Zhu Y."/>
            <person name="Feng Y."/>
            <person name="Jiang X."/>
            <person name="Zhu D."/>
            <person name="Xiang H."/>
            <person name="Feng X."/>
            <person name="Li S."/>
            <person name="Wang J."/>
            <person name="Zhang G."/>
            <person name="Kronforst M.R."/>
            <person name="Wang W."/>
        </authorList>
    </citation>
    <scope>NUCLEOTIDE SEQUENCE [LARGE SCALE GENOMIC DNA]</scope>
    <source>
        <strain evidence="2">Ya'a_city_454_Px</strain>
        <tissue evidence="2">Whole body</tissue>
    </source>
</reference>
<accession>A0A194Q9K5</accession>
<evidence type="ECO:0000256" key="1">
    <source>
        <dbReference type="SAM" id="MobiDB-lite"/>
    </source>
</evidence>